<keyword evidence="2" id="KW-0732">Signal</keyword>
<dbReference type="InterPro" id="IPR051478">
    <property type="entry name" value="Beta-lactamase-like_AB/R"/>
</dbReference>
<dbReference type="PANTHER" id="PTHR22935">
    <property type="entry name" value="PENICILLIN-BINDING PROTEIN"/>
    <property type="match status" value="1"/>
</dbReference>
<evidence type="ECO:0000259" key="3">
    <source>
        <dbReference type="Pfam" id="PF00144"/>
    </source>
</evidence>
<comment type="similarity">
    <text evidence="1">Belongs to the beta-lactamase family.</text>
</comment>
<dbReference type="RefSeq" id="XP_013266694.1">
    <property type="nucleotide sequence ID" value="XM_013411240.1"/>
</dbReference>
<dbReference type="GeneID" id="25299367"/>
<feature type="domain" description="Beta-lactamase-like ARB-00930-like C-terminal" evidence="4">
    <location>
        <begin position="460"/>
        <end position="599"/>
    </location>
</feature>
<sequence>MHSPHVARFLILVFGLSRLSKAAFHAHCGAPGPAFLVPHLEADRVEFRNAWETVNHELDDIFRSESPHLRSVSVHVTTLDHTIFSYHQTAVGYEKPQCKNVQPHSEDGNLHPIGELTQLFTVLATLHANLEGHIPSLDVSITRFIPQLEHTSTSSVDWDRITLRSLASQMSGLPREVLYPDLSDDLREPWRLGLPPILSNGRGRCSSCGSSATACTITDLLDCIRIEQPVYAPNTRPLESEVGFELLGLALQNATAMSYVDYVQSQIFSRLNMGNTVFTSSVGSTAGLACVSGSDKVKILEVSTPSSGACSTTTDLAKFLRYVLGTSGSISSSVNWFHPAAFSRGTHNSYGSPWQIIKVDTLLPYTTRAIEIMVKRSIHANYFSSLVVIPEYGLGCIVLANGDRNLLQLIEDIVVPTVVIAADRQVQKSLGMRYTGIYDVPEPQHGGSALHHPLSEYTINSSIVISHSLPAALQIHSWISNGTDILQAFKTLFGVKNLQQYTAYLIPTSLFKDGDAQQGEIWRILPVLPDKYSTSERRSGSARGGKPRFRLSDFDCSSDFDQLRYGAKAVNEVIFWKHEGVHGRVRAVELPAFQIRLRRGQTPAMMGLTAQMALKQST</sequence>
<organism evidence="5 6">
    <name type="scientific">Rhinocladiella mackenziei CBS 650.93</name>
    <dbReference type="NCBI Taxonomy" id="1442369"/>
    <lineage>
        <taxon>Eukaryota</taxon>
        <taxon>Fungi</taxon>
        <taxon>Dikarya</taxon>
        <taxon>Ascomycota</taxon>
        <taxon>Pezizomycotina</taxon>
        <taxon>Eurotiomycetes</taxon>
        <taxon>Chaetothyriomycetidae</taxon>
        <taxon>Chaetothyriales</taxon>
        <taxon>Herpotrichiellaceae</taxon>
        <taxon>Rhinocladiella</taxon>
    </lineage>
</organism>
<reference evidence="5 6" key="1">
    <citation type="submission" date="2015-01" db="EMBL/GenBank/DDBJ databases">
        <title>The Genome Sequence of Rhinocladiella mackenzie CBS 650.93.</title>
        <authorList>
            <consortium name="The Broad Institute Genomics Platform"/>
            <person name="Cuomo C."/>
            <person name="de Hoog S."/>
            <person name="Gorbushina A."/>
            <person name="Stielow B."/>
            <person name="Teixiera M."/>
            <person name="Abouelleil A."/>
            <person name="Chapman S.B."/>
            <person name="Priest M."/>
            <person name="Young S.K."/>
            <person name="Wortman J."/>
            <person name="Nusbaum C."/>
            <person name="Birren B."/>
        </authorList>
    </citation>
    <scope>NUCLEOTIDE SEQUENCE [LARGE SCALE GENOMIC DNA]</scope>
    <source>
        <strain evidence="5 6">CBS 650.93</strain>
    </source>
</reference>
<evidence type="ECO:0008006" key="7">
    <source>
        <dbReference type="Google" id="ProtNLM"/>
    </source>
</evidence>
<dbReference type="VEuPathDB" id="FungiDB:Z518_11296"/>
<gene>
    <name evidence="5" type="ORF">Z518_11296</name>
</gene>
<keyword evidence="6" id="KW-1185">Reference proteome</keyword>
<evidence type="ECO:0000256" key="1">
    <source>
        <dbReference type="ARBA" id="ARBA00038473"/>
    </source>
</evidence>
<dbReference type="Proteomes" id="UP000053617">
    <property type="component" value="Unassembled WGS sequence"/>
</dbReference>
<dbReference type="PANTHER" id="PTHR22935:SF95">
    <property type="entry name" value="BETA-LACTAMASE-LIKE 1-RELATED"/>
    <property type="match status" value="1"/>
</dbReference>
<feature type="signal peptide" evidence="2">
    <location>
        <begin position="1"/>
        <end position="22"/>
    </location>
</feature>
<dbReference type="STRING" id="1442369.A0A0D2GMI3"/>
<protein>
    <recommendedName>
        <fullName evidence="7">Beta-lactamase-related domain-containing protein</fullName>
    </recommendedName>
</protein>
<dbReference type="InterPro" id="IPR012338">
    <property type="entry name" value="Beta-lactam/transpept-like"/>
</dbReference>
<proteinExistence type="inferred from homology"/>
<dbReference type="HOGENOM" id="CLU_019706_1_0_1"/>
<dbReference type="AlphaFoldDB" id="A0A0D2GMI3"/>
<dbReference type="InterPro" id="IPR058664">
    <property type="entry name" value="ARB_00930-like_C"/>
</dbReference>
<evidence type="ECO:0000256" key="2">
    <source>
        <dbReference type="SAM" id="SignalP"/>
    </source>
</evidence>
<dbReference type="SUPFAM" id="SSF56601">
    <property type="entry name" value="beta-lactamase/transpeptidase-like"/>
    <property type="match status" value="1"/>
</dbReference>
<name>A0A0D2GMI3_9EURO</name>
<evidence type="ECO:0000313" key="6">
    <source>
        <dbReference type="Proteomes" id="UP000053617"/>
    </source>
</evidence>
<dbReference type="Pfam" id="PF00144">
    <property type="entry name" value="Beta-lactamase"/>
    <property type="match status" value="1"/>
</dbReference>
<feature type="chain" id="PRO_5002242720" description="Beta-lactamase-related domain-containing protein" evidence="2">
    <location>
        <begin position="23"/>
        <end position="618"/>
    </location>
</feature>
<dbReference type="OrthoDB" id="10250282at2759"/>
<dbReference type="InterPro" id="IPR001466">
    <property type="entry name" value="Beta-lactam-related"/>
</dbReference>
<evidence type="ECO:0000259" key="4">
    <source>
        <dbReference type="Pfam" id="PF26335"/>
    </source>
</evidence>
<accession>A0A0D2GMI3</accession>
<feature type="domain" description="Beta-lactamase-related" evidence="3">
    <location>
        <begin position="69"/>
        <end position="404"/>
    </location>
</feature>
<dbReference type="Pfam" id="PF26335">
    <property type="entry name" value="ARB_00930_C"/>
    <property type="match status" value="1"/>
</dbReference>
<evidence type="ECO:0000313" key="5">
    <source>
        <dbReference type="EMBL" id="KIW99557.1"/>
    </source>
</evidence>
<dbReference type="Gene3D" id="3.40.710.10">
    <property type="entry name" value="DD-peptidase/beta-lactamase superfamily"/>
    <property type="match status" value="1"/>
</dbReference>
<dbReference type="EMBL" id="KN847486">
    <property type="protein sequence ID" value="KIW99557.1"/>
    <property type="molecule type" value="Genomic_DNA"/>
</dbReference>